<reference evidence="2 3" key="1">
    <citation type="submission" date="2017-01" db="EMBL/GenBank/DDBJ databases">
        <title>Novel large sulfur bacteria in the metagenomes of groundwater-fed chemosynthetic microbial mats in the Lake Huron basin.</title>
        <authorList>
            <person name="Sharrar A.M."/>
            <person name="Flood B.E."/>
            <person name="Bailey J.V."/>
            <person name="Jones D.S."/>
            <person name="Biddanda B."/>
            <person name="Ruberg S.A."/>
            <person name="Marcus D.N."/>
            <person name="Dick G.J."/>
        </authorList>
    </citation>
    <scope>NUCLEOTIDE SEQUENCE [LARGE SCALE GENOMIC DNA]</scope>
    <source>
        <strain evidence="2">A8</strain>
    </source>
</reference>
<proteinExistence type="predicted"/>
<evidence type="ECO:0000313" key="3">
    <source>
        <dbReference type="Proteomes" id="UP000192491"/>
    </source>
</evidence>
<dbReference type="EMBL" id="MTEJ01000175">
    <property type="protein sequence ID" value="OQX08419.1"/>
    <property type="molecule type" value="Genomic_DNA"/>
</dbReference>
<protein>
    <recommendedName>
        <fullName evidence="1">HNH nuclease domain-containing protein</fullName>
    </recommendedName>
</protein>
<dbReference type="Pfam" id="PF13391">
    <property type="entry name" value="HNH_2"/>
    <property type="match status" value="1"/>
</dbReference>
<dbReference type="Proteomes" id="UP000192491">
    <property type="component" value="Unassembled WGS sequence"/>
</dbReference>
<feature type="domain" description="HNH nuclease" evidence="1">
    <location>
        <begin position="36"/>
        <end position="79"/>
    </location>
</feature>
<gene>
    <name evidence="2" type="ORF">BWK73_25460</name>
</gene>
<comment type="caution">
    <text evidence="2">The sequence shown here is derived from an EMBL/GenBank/DDBJ whole genome shotgun (WGS) entry which is preliminary data.</text>
</comment>
<evidence type="ECO:0000313" key="2">
    <source>
        <dbReference type="EMBL" id="OQX08419.1"/>
    </source>
</evidence>
<organism evidence="2 3">
    <name type="scientific">Thiothrix lacustris</name>
    <dbReference type="NCBI Taxonomy" id="525917"/>
    <lineage>
        <taxon>Bacteria</taxon>
        <taxon>Pseudomonadati</taxon>
        <taxon>Pseudomonadota</taxon>
        <taxon>Gammaproteobacteria</taxon>
        <taxon>Thiotrichales</taxon>
        <taxon>Thiotrichaceae</taxon>
        <taxon>Thiothrix</taxon>
    </lineage>
</organism>
<dbReference type="AlphaFoldDB" id="A0A1Y1QL93"/>
<evidence type="ECO:0000259" key="1">
    <source>
        <dbReference type="Pfam" id="PF13391"/>
    </source>
</evidence>
<accession>A0A1Y1QL93</accession>
<name>A0A1Y1QL93_9GAMM</name>
<dbReference type="InterPro" id="IPR003615">
    <property type="entry name" value="HNH_nuc"/>
</dbReference>
<sequence>MIKTAIIHWFGRNAKPLRQDARQWRKAVLAKTGGRCVITGSTSNVQAAHLFNVARIPMLAFAVWNGVPLSADLHKRFDAWTGAARGGISTPLHWFVWRYFIRFFK</sequence>